<evidence type="ECO:0000313" key="2">
    <source>
        <dbReference type="Proteomes" id="UP000054337"/>
    </source>
</evidence>
<keyword evidence="2" id="KW-1185">Reference proteome</keyword>
<organism evidence="1 2">
    <name type="scientific">Bipolaris victoriae (strain FI3)</name>
    <name type="common">Victoria blight of oats agent</name>
    <name type="synonym">Cochliobolus victoriae</name>
    <dbReference type="NCBI Taxonomy" id="930091"/>
    <lineage>
        <taxon>Eukaryota</taxon>
        <taxon>Fungi</taxon>
        <taxon>Dikarya</taxon>
        <taxon>Ascomycota</taxon>
        <taxon>Pezizomycotina</taxon>
        <taxon>Dothideomycetes</taxon>
        <taxon>Pleosporomycetidae</taxon>
        <taxon>Pleosporales</taxon>
        <taxon>Pleosporineae</taxon>
        <taxon>Pleosporaceae</taxon>
        <taxon>Bipolaris</taxon>
    </lineage>
</organism>
<dbReference type="RefSeq" id="XP_014558426.1">
    <property type="nucleotide sequence ID" value="XM_014702940.1"/>
</dbReference>
<gene>
    <name evidence="1" type="ORF">COCVIDRAFT_94580</name>
</gene>
<feature type="non-terminal residue" evidence="1">
    <location>
        <position position="1"/>
    </location>
</feature>
<reference evidence="1 2" key="1">
    <citation type="journal article" date="2013" name="PLoS Genet.">
        <title>Comparative genome structure, secondary metabolite, and effector coding capacity across Cochliobolus pathogens.</title>
        <authorList>
            <person name="Condon B.J."/>
            <person name="Leng Y."/>
            <person name="Wu D."/>
            <person name="Bushley K.E."/>
            <person name="Ohm R.A."/>
            <person name="Otillar R."/>
            <person name="Martin J."/>
            <person name="Schackwitz W."/>
            <person name="Grimwood J."/>
            <person name="MohdZainudin N."/>
            <person name="Xue C."/>
            <person name="Wang R."/>
            <person name="Manning V.A."/>
            <person name="Dhillon B."/>
            <person name="Tu Z.J."/>
            <person name="Steffenson B.J."/>
            <person name="Salamov A."/>
            <person name="Sun H."/>
            <person name="Lowry S."/>
            <person name="LaButti K."/>
            <person name="Han J."/>
            <person name="Copeland A."/>
            <person name="Lindquist E."/>
            <person name="Barry K."/>
            <person name="Schmutz J."/>
            <person name="Baker S.E."/>
            <person name="Ciuffetti L.M."/>
            <person name="Grigoriev I.V."/>
            <person name="Zhong S."/>
            <person name="Turgeon B.G."/>
        </authorList>
    </citation>
    <scope>NUCLEOTIDE SEQUENCE [LARGE SCALE GENOMIC DNA]</scope>
    <source>
        <strain evidence="1 2">FI3</strain>
    </source>
</reference>
<evidence type="ECO:0000313" key="1">
    <source>
        <dbReference type="EMBL" id="EUN28827.1"/>
    </source>
</evidence>
<sequence>SVTWLVAPQPIGCRAACHVMGSISMLSASTTARNLIMSKSSGCDSAEVRALSDKNLWLSKVDWVNILLCGFQRSIEWRVYLLIQ</sequence>
<proteinExistence type="predicted"/>
<dbReference type="EMBL" id="KI968717">
    <property type="protein sequence ID" value="EUN28827.1"/>
    <property type="molecule type" value="Genomic_DNA"/>
</dbReference>
<dbReference type="AlphaFoldDB" id="W7EXT6"/>
<accession>W7EXT6</accession>
<protein>
    <submittedName>
        <fullName evidence="1">Uncharacterized protein</fullName>
    </submittedName>
</protein>
<dbReference type="GeneID" id="26259892"/>
<name>W7EXT6_BIPV3</name>
<dbReference type="Proteomes" id="UP000054337">
    <property type="component" value="Unassembled WGS sequence"/>
</dbReference>
<dbReference type="HOGENOM" id="CLU_2533526_0_0_1"/>